<comment type="caution">
    <text evidence="1">The sequence shown here is derived from an EMBL/GenBank/DDBJ whole genome shotgun (WGS) entry which is preliminary data.</text>
</comment>
<evidence type="ECO:0008006" key="3">
    <source>
        <dbReference type="Google" id="ProtNLM"/>
    </source>
</evidence>
<organism evidence="1 2">
    <name type="scientific">Caldovatus sediminis</name>
    <dbReference type="NCBI Taxonomy" id="2041189"/>
    <lineage>
        <taxon>Bacteria</taxon>
        <taxon>Pseudomonadati</taxon>
        <taxon>Pseudomonadota</taxon>
        <taxon>Alphaproteobacteria</taxon>
        <taxon>Acetobacterales</taxon>
        <taxon>Roseomonadaceae</taxon>
        <taxon>Caldovatus</taxon>
    </lineage>
</organism>
<accession>A0A8J2ZFJ6</accession>
<dbReference type="RefSeq" id="WP_188904374.1">
    <property type="nucleotide sequence ID" value="NZ_BMKS01000031.1"/>
</dbReference>
<reference evidence="1 2" key="1">
    <citation type="journal article" date="2014" name="Int. J. Syst. Evol. Microbiol.">
        <title>Complete genome sequence of Corynebacterium casei LMG S-19264T (=DSM 44701T), isolated from a smear-ripened cheese.</title>
        <authorList>
            <consortium name="US DOE Joint Genome Institute (JGI-PGF)"/>
            <person name="Walter F."/>
            <person name="Albersmeier A."/>
            <person name="Kalinowski J."/>
            <person name="Ruckert C."/>
        </authorList>
    </citation>
    <scope>NUCLEOTIDE SEQUENCE [LARGE SCALE GENOMIC DNA]</scope>
    <source>
        <strain evidence="1 2">CGMCC 1.16330</strain>
    </source>
</reference>
<dbReference type="EMBL" id="BMKS01000031">
    <property type="protein sequence ID" value="GGG52619.1"/>
    <property type="molecule type" value="Genomic_DNA"/>
</dbReference>
<gene>
    <name evidence="1" type="ORF">GCM10010964_44700</name>
</gene>
<dbReference type="AlphaFoldDB" id="A0A8J2ZFJ6"/>
<sequence>MIRSFRHKGLRDLFAGDDPSGVRPDLVARCRRILAALHAARRPEDLNLPGWRLHPLRGRPRRWAVAVNGPWRVTFEWQDGDALGVDLEQYH</sequence>
<dbReference type="PANTHER" id="PTHR40266:SF2">
    <property type="entry name" value="TOXIN HIGB-1"/>
    <property type="match status" value="1"/>
</dbReference>
<evidence type="ECO:0000313" key="1">
    <source>
        <dbReference type="EMBL" id="GGG52619.1"/>
    </source>
</evidence>
<dbReference type="InterPro" id="IPR035093">
    <property type="entry name" value="RelE/ParE_toxin_dom_sf"/>
</dbReference>
<evidence type="ECO:0000313" key="2">
    <source>
        <dbReference type="Proteomes" id="UP000597507"/>
    </source>
</evidence>
<dbReference type="Proteomes" id="UP000597507">
    <property type="component" value="Unassembled WGS sequence"/>
</dbReference>
<dbReference type="SUPFAM" id="SSF143011">
    <property type="entry name" value="RelE-like"/>
    <property type="match status" value="1"/>
</dbReference>
<dbReference type="Pfam" id="PF05015">
    <property type="entry name" value="HigB-like_toxin"/>
    <property type="match status" value="1"/>
</dbReference>
<dbReference type="PANTHER" id="PTHR40266">
    <property type="entry name" value="TOXIN HIGB-1"/>
    <property type="match status" value="1"/>
</dbReference>
<dbReference type="InterPro" id="IPR007711">
    <property type="entry name" value="HigB-1"/>
</dbReference>
<protein>
    <recommendedName>
        <fullName evidence="3">Plasmid maintenance system killer</fullName>
    </recommendedName>
</protein>
<proteinExistence type="predicted"/>
<dbReference type="Gene3D" id="3.30.2310.20">
    <property type="entry name" value="RelE-like"/>
    <property type="match status" value="1"/>
</dbReference>
<keyword evidence="2" id="KW-1185">Reference proteome</keyword>
<name>A0A8J2ZFJ6_9PROT</name>